<keyword evidence="5 8" id="KW-0521">NADP</keyword>
<comment type="caution">
    <text evidence="10">The sequence shown here is derived from an EMBL/GenBank/DDBJ whole genome shotgun (WGS) entry which is preliminary data.</text>
</comment>
<keyword evidence="4 8" id="KW-0554">One-carbon metabolism</keyword>
<dbReference type="GO" id="GO:0046655">
    <property type="term" value="P:folic acid metabolic process"/>
    <property type="evidence" value="ECO:0007669"/>
    <property type="project" value="TreeGrafter"/>
</dbReference>
<comment type="function">
    <text evidence="7 8">Key enzyme in folate metabolism. Catalyzes an essential reaction for de novo glycine and purine synthesis, and for DNA precursor synthesis.</text>
</comment>
<dbReference type="SUPFAM" id="SSF53597">
    <property type="entry name" value="Dihydrofolate reductase-like"/>
    <property type="match status" value="1"/>
</dbReference>
<dbReference type="PANTHER" id="PTHR48069">
    <property type="entry name" value="DIHYDROFOLATE REDUCTASE"/>
    <property type="match status" value="1"/>
</dbReference>
<dbReference type="GO" id="GO:0046452">
    <property type="term" value="P:dihydrofolate metabolic process"/>
    <property type="evidence" value="ECO:0007669"/>
    <property type="project" value="TreeGrafter"/>
</dbReference>
<comment type="pathway">
    <text evidence="1 8">Cofactor biosynthesis; tetrahydrofolate biosynthesis; 5,6,7,8-tetrahydrofolate from 7,8-dihydrofolate: step 1/1.</text>
</comment>
<dbReference type="GO" id="GO:0070401">
    <property type="term" value="F:NADP+ binding"/>
    <property type="evidence" value="ECO:0007669"/>
    <property type="project" value="UniProtKB-ARBA"/>
</dbReference>
<dbReference type="GO" id="GO:0046654">
    <property type="term" value="P:tetrahydrofolate biosynthetic process"/>
    <property type="evidence" value="ECO:0007669"/>
    <property type="project" value="UniProtKB-UniPathway"/>
</dbReference>
<evidence type="ECO:0000256" key="7">
    <source>
        <dbReference type="ARBA" id="ARBA00025067"/>
    </source>
</evidence>
<dbReference type="FunFam" id="3.40.430.10:FF:000001">
    <property type="entry name" value="Dihydrofolate reductase"/>
    <property type="match status" value="1"/>
</dbReference>
<dbReference type="UniPathway" id="UPA00077">
    <property type="reaction ID" value="UER00158"/>
</dbReference>
<gene>
    <name evidence="10" type="ORF">HMPREF9453_02036</name>
</gene>
<proteinExistence type="inferred from homology"/>
<dbReference type="PROSITE" id="PS51330">
    <property type="entry name" value="DHFR_2"/>
    <property type="match status" value="1"/>
</dbReference>
<dbReference type="Pfam" id="PF00186">
    <property type="entry name" value="DHFR_1"/>
    <property type="match status" value="1"/>
</dbReference>
<evidence type="ECO:0000313" key="11">
    <source>
        <dbReference type="Proteomes" id="UP000003277"/>
    </source>
</evidence>
<evidence type="ECO:0000256" key="3">
    <source>
        <dbReference type="ARBA" id="ARBA00012856"/>
    </source>
</evidence>
<dbReference type="PRINTS" id="PR00070">
    <property type="entry name" value="DHFR"/>
</dbReference>
<evidence type="ECO:0000256" key="1">
    <source>
        <dbReference type="ARBA" id="ARBA00004903"/>
    </source>
</evidence>
<organism evidence="10 11">
    <name type="scientific">Dialister succinatiphilus YIT 11850</name>
    <dbReference type="NCBI Taxonomy" id="742743"/>
    <lineage>
        <taxon>Bacteria</taxon>
        <taxon>Bacillati</taxon>
        <taxon>Bacillota</taxon>
        <taxon>Negativicutes</taxon>
        <taxon>Veillonellales</taxon>
        <taxon>Veillonellaceae</taxon>
        <taxon>Dialister</taxon>
    </lineage>
</organism>
<dbReference type="EMBL" id="ADLT01000076">
    <property type="protein sequence ID" value="EHO62021.1"/>
    <property type="molecule type" value="Genomic_DNA"/>
</dbReference>
<evidence type="ECO:0000259" key="9">
    <source>
        <dbReference type="PROSITE" id="PS51330"/>
    </source>
</evidence>
<evidence type="ECO:0000256" key="5">
    <source>
        <dbReference type="ARBA" id="ARBA00022857"/>
    </source>
</evidence>
<dbReference type="PANTHER" id="PTHR48069:SF3">
    <property type="entry name" value="DIHYDROFOLATE REDUCTASE"/>
    <property type="match status" value="1"/>
</dbReference>
<evidence type="ECO:0000313" key="10">
    <source>
        <dbReference type="EMBL" id="EHO62021.1"/>
    </source>
</evidence>
<name>H1D348_9FIRM</name>
<feature type="domain" description="DHFR" evidence="9">
    <location>
        <begin position="2"/>
        <end position="156"/>
    </location>
</feature>
<comment type="catalytic activity">
    <reaction evidence="8">
        <text>(6S)-5,6,7,8-tetrahydrofolate + NADP(+) = 7,8-dihydrofolate + NADPH + H(+)</text>
        <dbReference type="Rhea" id="RHEA:15009"/>
        <dbReference type="ChEBI" id="CHEBI:15378"/>
        <dbReference type="ChEBI" id="CHEBI:57451"/>
        <dbReference type="ChEBI" id="CHEBI:57453"/>
        <dbReference type="ChEBI" id="CHEBI:57783"/>
        <dbReference type="ChEBI" id="CHEBI:58349"/>
        <dbReference type="EC" id="1.5.1.3"/>
    </reaction>
</comment>
<reference evidence="10 11" key="1">
    <citation type="submission" date="2011-11" db="EMBL/GenBank/DDBJ databases">
        <title>The Genome Sequence of Dialister succinatiphilus YIT 11850.</title>
        <authorList>
            <consortium name="The Broad Institute Genome Sequencing Platform"/>
            <person name="Earl A."/>
            <person name="Ward D."/>
            <person name="Feldgarden M."/>
            <person name="Gevers D."/>
            <person name="Morotomi M."/>
            <person name="Young S.K."/>
            <person name="Zeng Q."/>
            <person name="Gargeya S."/>
            <person name="Fitzgerald M."/>
            <person name="Haas B."/>
            <person name="Abouelleil A."/>
            <person name="Alvarado L."/>
            <person name="Arachchi H.M."/>
            <person name="Berlin A."/>
            <person name="Brown A."/>
            <person name="Chapman S.B."/>
            <person name="Dunbar C."/>
            <person name="Gearin G."/>
            <person name="Goldberg J."/>
            <person name="Griggs A."/>
            <person name="Gujja S."/>
            <person name="Heiman D."/>
            <person name="Howarth C."/>
            <person name="Lui A."/>
            <person name="MacDonald P.J.P."/>
            <person name="Montmayeur A."/>
            <person name="Murphy C."/>
            <person name="Neiman D."/>
            <person name="Pearson M."/>
            <person name="Priest M."/>
            <person name="Roberts A."/>
            <person name="Saif S."/>
            <person name="Shea T."/>
            <person name="Sisk P."/>
            <person name="Stolte C."/>
            <person name="Sykes S."/>
            <person name="Wortman J."/>
            <person name="Nusbaum C."/>
            <person name="Birren B."/>
        </authorList>
    </citation>
    <scope>NUCLEOTIDE SEQUENCE [LARGE SCALE GENOMIC DNA]</scope>
    <source>
        <strain evidence="10 11">YIT 11850</strain>
    </source>
</reference>
<dbReference type="PIRSF" id="PIRSF000194">
    <property type="entry name" value="DHFR"/>
    <property type="match status" value="1"/>
</dbReference>
<accession>H1D348</accession>
<dbReference type="EC" id="1.5.1.3" evidence="3 8"/>
<evidence type="ECO:0000256" key="8">
    <source>
        <dbReference type="PIRNR" id="PIRNR000194"/>
    </source>
</evidence>
<comment type="similarity">
    <text evidence="2 8">Belongs to the dihydrofolate reductase family.</text>
</comment>
<evidence type="ECO:0000256" key="4">
    <source>
        <dbReference type="ARBA" id="ARBA00022563"/>
    </source>
</evidence>
<keyword evidence="11" id="KW-1185">Reference proteome</keyword>
<keyword evidence="6 8" id="KW-0560">Oxidoreductase</keyword>
<sequence length="159" mass="18254">MSLSIIVARAENGVIGKDNRLIWHLSDDLKRFKSLTMGHAIIMGRKTFESLPKVLPGRVHYVLTGSRDYEAPEGVRLFHSVEELLSALPEDENFVIGGEHMYREMLPYADTLYITEIRKSYEGDAFFPEFDGKDWELVEKEAASGDIPHDFCTYKRIKK</sequence>
<dbReference type="GO" id="GO:0005829">
    <property type="term" value="C:cytosol"/>
    <property type="evidence" value="ECO:0007669"/>
    <property type="project" value="TreeGrafter"/>
</dbReference>
<dbReference type="Proteomes" id="UP000003277">
    <property type="component" value="Unassembled WGS sequence"/>
</dbReference>
<dbReference type="CDD" id="cd00209">
    <property type="entry name" value="DHFR"/>
    <property type="match status" value="1"/>
</dbReference>
<dbReference type="RefSeq" id="WP_008860527.1">
    <property type="nucleotide sequence ID" value="NZ_JH591190.1"/>
</dbReference>
<dbReference type="InterPro" id="IPR024072">
    <property type="entry name" value="DHFR-like_dom_sf"/>
</dbReference>
<dbReference type="STRING" id="742743.HMPREF9453_02036"/>
<dbReference type="InterPro" id="IPR012259">
    <property type="entry name" value="DHFR"/>
</dbReference>
<dbReference type="InterPro" id="IPR001796">
    <property type="entry name" value="DHFR_dom"/>
</dbReference>
<dbReference type="OrthoDB" id="9804315at2"/>
<protein>
    <recommendedName>
        <fullName evidence="3 8">Dihydrofolate reductase</fullName>
        <ecNumber evidence="3 8">1.5.1.3</ecNumber>
    </recommendedName>
</protein>
<dbReference type="PATRIC" id="fig|742743.3.peg.2056"/>
<evidence type="ECO:0000256" key="6">
    <source>
        <dbReference type="ARBA" id="ARBA00023002"/>
    </source>
</evidence>
<dbReference type="GO" id="GO:0004146">
    <property type="term" value="F:dihydrofolate reductase activity"/>
    <property type="evidence" value="ECO:0007669"/>
    <property type="project" value="UniProtKB-EC"/>
</dbReference>
<dbReference type="Gene3D" id="3.40.430.10">
    <property type="entry name" value="Dihydrofolate Reductase, subunit A"/>
    <property type="match status" value="1"/>
</dbReference>
<dbReference type="eggNOG" id="COG0262">
    <property type="taxonomic scope" value="Bacteria"/>
</dbReference>
<dbReference type="GO" id="GO:0006730">
    <property type="term" value="P:one-carbon metabolic process"/>
    <property type="evidence" value="ECO:0007669"/>
    <property type="project" value="UniProtKB-KW"/>
</dbReference>
<evidence type="ECO:0000256" key="2">
    <source>
        <dbReference type="ARBA" id="ARBA00009539"/>
    </source>
</evidence>
<dbReference type="AlphaFoldDB" id="H1D348"/>
<dbReference type="HOGENOM" id="CLU_043966_5_2_9"/>